<sequence length="560" mass="61120">MLLSLSLTDFVIVPELTINLEGGFTALTGETGAGKSILIDALQLLLGARADTVVIREGAKKTEVSGIFSQNRSTRRWLTDNGFEPDDDEILMRRVLDASGRSRAWINGSPATVSQMRTLGEKLVDIHGQHANQSLLKPAEQLRLLDAHGGLFESRKKVRRLYQDYQIATDALQKANARAASLQDELEKLAWMKEDLDALAPEKGEWERVSEEHTKLSNASEIISGISSATAELVDDDVSAQTLLGNAYQKIISLSRFDSKLEDAAQQLSDASSIVNDTASTLRQYLDGNDLDEERLAALDSRLSAYYDTARKFHVRPEELKNLHDKVNTQISEIQSGFDTESLRRAAAQAKAAFMREAEALSASRRTAAQSLSKLVTEAMQKLSMEGGRLEVSLSPSEPGPHGLEHCDFLVAGHEGVSPRALTKVASGGELSRISLAISVITARATPVETMIFDEIDAGIGGAVAEVVGRLLQQLGHDRQVLCVTHQPQVASCAIHHLHVEKKTVDGKTVSSLTQLDSKGRIEEIARMLGGIHMTQATLDHAKEMLRLSSPQSQQSRETH</sequence>
<evidence type="ECO:0000256" key="7">
    <source>
        <dbReference type="ARBA" id="ARBA00023204"/>
    </source>
</evidence>
<proteinExistence type="inferred from homology"/>
<evidence type="ECO:0000256" key="10">
    <source>
        <dbReference type="SAM" id="Coils"/>
    </source>
</evidence>
<dbReference type="NCBIfam" id="TIGR00634">
    <property type="entry name" value="recN"/>
    <property type="match status" value="1"/>
</dbReference>
<dbReference type="RefSeq" id="WP_116269877.1">
    <property type="nucleotide sequence ID" value="NZ_BGZJ01000001.1"/>
</dbReference>
<dbReference type="NCBIfam" id="NF008121">
    <property type="entry name" value="PRK10869.1"/>
    <property type="match status" value="1"/>
</dbReference>
<dbReference type="GO" id="GO:0005524">
    <property type="term" value="F:ATP binding"/>
    <property type="evidence" value="ECO:0007669"/>
    <property type="project" value="UniProtKB-KW"/>
</dbReference>
<evidence type="ECO:0000256" key="9">
    <source>
        <dbReference type="PIRNR" id="PIRNR003128"/>
    </source>
</evidence>
<evidence type="ECO:0000256" key="3">
    <source>
        <dbReference type="ARBA" id="ARBA00021315"/>
    </source>
</evidence>
<keyword evidence="4" id="KW-0547">Nucleotide-binding</keyword>
<evidence type="ECO:0000256" key="1">
    <source>
        <dbReference type="ARBA" id="ARBA00003618"/>
    </source>
</evidence>
<feature type="coiled-coil region" evidence="10">
    <location>
        <begin position="158"/>
        <end position="192"/>
    </location>
</feature>
<dbReference type="FunFam" id="3.40.50.300:FF:000356">
    <property type="entry name" value="DNA repair protein RecN"/>
    <property type="match status" value="1"/>
</dbReference>
<evidence type="ECO:0000259" key="11">
    <source>
        <dbReference type="Pfam" id="PF02463"/>
    </source>
</evidence>
<name>A0A388SB25_9BURK</name>
<dbReference type="EMBL" id="BGZJ01000001">
    <property type="protein sequence ID" value="GBO93507.1"/>
    <property type="molecule type" value="Genomic_DNA"/>
</dbReference>
<dbReference type="PANTHER" id="PTHR11059">
    <property type="entry name" value="DNA REPAIR PROTEIN RECN"/>
    <property type="match status" value="1"/>
</dbReference>
<dbReference type="GO" id="GO:0006310">
    <property type="term" value="P:DNA recombination"/>
    <property type="evidence" value="ECO:0007669"/>
    <property type="project" value="InterPro"/>
</dbReference>
<evidence type="ECO:0000256" key="8">
    <source>
        <dbReference type="ARBA" id="ARBA00033408"/>
    </source>
</evidence>
<evidence type="ECO:0000256" key="2">
    <source>
        <dbReference type="ARBA" id="ARBA00009441"/>
    </source>
</evidence>
<keyword evidence="13" id="KW-1185">Reference proteome</keyword>
<dbReference type="Pfam" id="PF02463">
    <property type="entry name" value="SMC_N"/>
    <property type="match status" value="1"/>
</dbReference>
<dbReference type="InterPro" id="IPR027417">
    <property type="entry name" value="P-loop_NTPase"/>
</dbReference>
<accession>A0A388SB25</accession>
<dbReference type="GO" id="GO:0043590">
    <property type="term" value="C:bacterial nucleoid"/>
    <property type="evidence" value="ECO:0007669"/>
    <property type="project" value="TreeGrafter"/>
</dbReference>
<dbReference type="GO" id="GO:0009432">
    <property type="term" value="P:SOS response"/>
    <property type="evidence" value="ECO:0007669"/>
    <property type="project" value="UniProtKB-ARBA"/>
</dbReference>
<dbReference type="SUPFAM" id="SSF52540">
    <property type="entry name" value="P-loop containing nucleoside triphosphate hydrolases"/>
    <property type="match status" value="1"/>
</dbReference>
<gene>
    <name evidence="12" type="ORF">MESMUL_08610</name>
</gene>
<evidence type="ECO:0000256" key="5">
    <source>
        <dbReference type="ARBA" id="ARBA00022763"/>
    </source>
</evidence>
<dbReference type="FunFam" id="3.40.50.300:FF:000319">
    <property type="entry name" value="DNA repair protein RecN"/>
    <property type="match status" value="1"/>
</dbReference>
<accession>A0A401LJJ4</accession>
<comment type="similarity">
    <text evidence="2 9">Belongs to the RecN family.</text>
</comment>
<keyword evidence="6" id="KW-0067">ATP-binding</keyword>
<dbReference type="CDD" id="cd03241">
    <property type="entry name" value="ABC_RecN"/>
    <property type="match status" value="2"/>
</dbReference>
<keyword evidence="10" id="KW-0175">Coiled coil</keyword>
<dbReference type="PIRSF" id="PIRSF003128">
    <property type="entry name" value="RecN"/>
    <property type="match status" value="1"/>
</dbReference>
<dbReference type="GO" id="GO:0006281">
    <property type="term" value="P:DNA repair"/>
    <property type="evidence" value="ECO:0007669"/>
    <property type="project" value="UniProtKB-KW"/>
</dbReference>
<evidence type="ECO:0000313" key="13">
    <source>
        <dbReference type="Proteomes" id="UP000266091"/>
    </source>
</evidence>
<dbReference type="InterPro" id="IPR004604">
    <property type="entry name" value="DNA_recomb/repair_RecN"/>
</dbReference>
<evidence type="ECO:0000313" key="12">
    <source>
        <dbReference type="EMBL" id="GBO93507.1"/>
    </source>
</evidence>
<feature type="domain" description="RecF/RecN/SMC N-terminal" evidence="11">
    <location>
        <begin position="15"/>
        <end position="500"/>
    </location>
</feature>
<keyword evidence="7 9" id="KW-0234">DNA repair</keyword>
<dbReference type="AlphaFoldDB" id="A0A388SB25"/>
<dbReference type="InterPro" id="IPR003395">
    <property type="entry name" value="RecF/RecN/SMC_N"/>
</dbReference>
<dbReference type="Gene3D" id="3.40.50.300">
    <property type="entry name" value="P-loop containing nucleotide triphosphate hydrolases"/>
    <property type="match status" value="2"/>
</dbReference>
<dbReference type="PANTHER" id="PTHR11059:SF0">
    <property type="entry name" value="DNA REPAIR PROTEIN RECN"/>
    <property type="match status" value="1"/>
</dbReference>
<reference evidence="12 13" key="1">
    <citation type="journal article" date="2018" name="Int. J. Syst. Evol. Microbiol.">
        <title>Mesosutterella multiformis gen. nov., sp. nov., a member of the family Sutterellaceae and Sutterella megalosphaeroides sp. nov., isolated from human faeces.</title>
        <authorList>
            <person name="Sakamoto M."/>
            <person name="Ikeyama N."/>
            <person name="Kunihiro T."/>
            <person name="Iino T."/>
            <person name="Yuki M."/>
            <person name="Ohkuma M."/>
        </authorList>
    </citation>
    <scope>NUCLEOTIDE SEQUENCE [LARGE SCALE GENOMIC DNA]</scope>
    <source>
        <strain evidence="12 13">4NBBH2</strain>
    </source>
</reference>
<evidence type="ECO:0000256" key="6">
    <source>
        <dbReference type="ARBA" id="ARBA00022840"/>
    </source>
</evidence>
<dbReference type="OrthoDB" id="9806954at2"/>
<comment type="function">
    <text evidence="1 9">May be involved in recombinational repair of damaged DNA.</text>
</comment>
<comment type="caution">
    <text evidence="12">The sequence shown here is derived from an EMBL/GenBank/DDBJ whole genome shotgun (WGS) entry which is preliminary data.</text>
</comment>
<keyword evidence="5 9" id="KW-0227">DNA damage</keyword>
<evidence type="ECO:0000256" key="4">
    <source>
        <dbReference type="ARBA" id="ARBA00022741"/>
    </source>
</evidence>
<dbReference type="Proteomes" id="UP000266091">
    <property type="component" value="Unassembled WGS sequence"/>
</dbReference>
<organism evidence="12 13">
    <name type="scientific">Mesosutterella multiformis</name>
    <dbReference type="NCBI Taxonomy" id="2259133"/>
    <lineage>
        <taxon>Bacteria</taxon>
        <taxon>Pseudomonadati</taxon>
        <taxon>Pseudomonadota</taxon>
        <taxon>Betaproteobacteria</taxon>
        <taxon>Burkholderiales</taxon>
        <taxon>Sutterellaceae</taxon>
        <taxon>Mesosutterella</taxon>
    </lineage>
</organism>
<protein>
    <recommendedName>
        <fullName evidence="3 9">DNA repair protein RecN</fullName>
    </recommendedName>
    <alternativeName>
        <fullName evidence="8 9">Recombination protein N</fullName>
    </alternativeName>
</protein>